<feature type="compositionally biased region" description="Acidic residues" evidence="2">
    <location>
        <begin position="140"/>
        <end position="152"/>
    </location>
</feature>
<evidence type="ECO:0000313" key="6">
    <source>
        <dbReference type="Proteomes" id="UP000196581"/>
    </source>
</evidence>
<reference evidence="6" key="1">
    <citation type="submission" date="2017-02" db="EMBL/GenBank/DDBJ databases">
        <authorList>
            <person name="Dridi B."/>
        </authorList>
    </citation>
    <scope>NUCLEOTIDE SEQUENCE [LARGE SCALE GENOMIC DNA]</scope>
    <source>
        <strain evidence="6">B Co 03.10</strain>
    </source>
</reference>
<dbReference type="Gene3D" id="2.60.40.1240">
    <property type="match status" value="1"/>
</dbReference>
<feature type="domain" description="DUF4352" evidence="4">
    <location>
        <begin position="160"/>
        <end position="285"/>
    </location>
</feature>
<name>A0A1X6XJ60_9MICO</name>
<dbReference type="AlphaFoldDB" id="A0A1X6XJ60"/>
<dbReference type="InterPro" id="IPR029050">
    <property type="entry name" value="Immunoprotect_excell_Ig-like"/>
</dbReference>
<keyword evidence="6" id="KW-1185">Reference proteome</keyword>
<dbReference type="Pfam" id="PF11611">
    <property type="entry name" value="DUF4352"/>
    <property type="match status" value="1"/>
</dbReference>
<keyword evidence="3" id="KW-0812">Transmembrane</keyword>
<feature type="compositionally biased region" description="Pro residues" evidence="2">
    <location>
        <begin position="1"/>
        <end position="14"/>
    </location>
</feature>
<accession>A0A1X6XJ60</accession>
<feature type="transmembrane region" description="Helical" evidence="3">
    <location>
        <begin position="95"/>
        <end position="116"/>
    </location>
</feature>
<feature type="compositionally biased region" description="Low complexity" evidence="2">
    <location>
        <begin position="125"/>
        <end position="136"/>
    </location>
</feature>
<evidence type="ECO:0000256" key="1">
    <source>
        <dbReference type="ARBA" id="ARBA00022729"/>
    </source>
</evidence>
<evidence type="ECO:0000256" key="3">
    <source>
        <dbReference type="SAM" id="Phobius"/>
    </source>
</evidence>
<proteinExistence type="predicted"/>
<feature type="region of interest" description="Disordered" evidence="2">
    <location>
        <begin position="1"/>
        <end position="87"/>
    </location>
</feature>
<sequence>MTNPQHPAPQPGFPSGPGQPAGQHTTGQQPAPQPGQYPGQYSAQHPGQQYDPQQAPFGYTQQPGPHGYAQQPGGQPPHPGPPAQAKRKKPLWKRWWFWLLAVIVLIVIISSVGGGGDSAEDAEASADSGSSDESGTGTSGEEEAGGEADGEAPAEAASEYSIGDAVATGDWEVTVNDVESGVSELGDEYLGTTAQGQFILVEMSVANTGSEPSFFFESDVSLLDADGNTYSPDSEAGIYAATDNDVMLLEEINPGNTATGVIVYDVPADVSPNVLEFQGGIFDEAATVALD</sequence>
<feature type="compositionally biased region" description="Low complexity" evidence="2">
    <location>
        <begin position="61"/>
        <end position="73"/>
    </location>
</feature>
<dbReference type="InterPro" id="IPR029051">
    <property type="entry name" value="DUF4352"/>
</dbReference>
<protein>
    <recommendedName>
        <fullName evidence="4">DUF4352 domain-containing protein</fullName>
    </recommendedName>
</protein>
<keyword evidence="3" id="KW-1133">Transmembrane helix</keyword>
<dbReference type="EMBL" id="FWFF01000017">
    <property type="protein sequence ID" value="SLM99019.1"/>
    <property type="molecule type" value="Genomic_DNA"/>
</dbReference>
<evidence type="ECO:0000256" key="2">
    <source>
        <dbReference type="SAM" id="MobiDB-lite"/>
    </source>
</evidence>
<organism evidence="5 6">
    <name type="scientific">Brevibacterium yomogidense</name>
    <dbReference type="NCBI Taxonomy" id="946573"/>
    <lineage>
        <taxon>Bacteria</taxon>
        <taxon>Bacillati</taxon>
        <taxon>Actinomycetota</taxon>
        <taxon>Actinomycetes</taxon>
        <taxon>Micrococcales</taxon>
        <taxon>Brevibacteriaceae</taxon>
        <taxon>Brevibacterium</taxon>
    </lineage>
</organism>
<evidence type="ECO:0000259" key="4">
    <source>
        <dbReference type="Pfam" id="PF11611"/>
    </source>
</evidence>
<dbReference type="RefSeq" id="WP_087007807.1">
    <property type="nucleotide sequence ID" value="NZ_FWFF01000017.1"/>
</dbReference>
<evidence type="ECO:0000313" key="5">
    <source>
        <dbReference type="EMBL" id="SLM99019.1"/>
    </source>
</evidence>
<feature type="compositionally biased region" description="Low complexity" evidence="2">
    <location>
        <begin position="16"/>
        <end position="44"/>
    </location>
</feature>
<feature type="region of interest" description="Disordered" evidence="2">
    <location>
        <begin position="114"/>
        <end position="158"/>
    </location>
</feature>
<keyword evidence="1" id="KW-0732">Signal</keyword>
<dbReference type="Proteomes" id="UP000196581">
    <property type="component" value="Unassembled WGS sequence"/>
</dbReference>
<keyword evidence="3" id="KW-0472">Membrane</keyword>
<dbReference type="SUPFAM" id="SSF81995">
    <property type="entry name" value="beta-sandwich domain of Sec23/24"/>
    <property type="match status" value="1"/>
</dbReference>
<gene>
    <name evidence="5" type="ORF">FM105_10125</name>
</gene>